<comment type="similarity">
    <text evidence="7">Belongs to the binding-protein-dependent transport system permease family.</text>
</comment>
<keyword evidence="4 7" id="KW-0812">Transmembrane</keyword>
<keyword evidence="6 7" id="KW-0472">Membrane</keyword>
<dbReference type="Pfam" id="PF00528">
    <property type="entry name" value="BPD_transp_1"/>
    <property type="match status" value="1"/>
</dbReference>
<evidence type="ECO:0000256" key="7">
    <source>
        <dbReference type="RuleBase" id="RU363032"/>
    </source>
</evidence>
<evidence type="ECO:0000313" key="9">
    <source>
        <dbReference type="EMBL" id="MFD0871836.1"/>
    </source>
</evidence>
<comment type="subcellular location">
    <subcellularLocation>
        <location evidence="1 7">Cell membrane</location>
        <topology evidence="1 7">Multi-pass membrane protein</topology>
    </subcellularLocation>
</comment>
<feature type="transmembrane region" description="Helical" evidence="7">
    <location>
        <begin position="236"/>
        <end position="257"/>
    </location>
</feature>
<dbReference type="PROSITE" id="PS50928">
    <property type="entry name" value="ABC_TM1"/>
    <property type="match status" value="1"/>
</dbReference>
<protein>
    <submittedName>
        <fullName evidence="9">ABC transporter permease</fullName>
    </submittedName>
</protein>
<evidence type="ECO:0000256" key="4">
    <source>
        <dbReference type="ARBA" id="ARBA00022692"/>
    </source>
</evidence>
<reference evidence="10" key="1">
    <citation type="journal article" date="2019" name="Int. J. Syst. Evol. Microbiol.">
        <title>The Global Catalogue of Microorganisms (GCM) 10K type strain sequencing project: providing services to taxonomists for standard genome sequencing and annotation.</title>
        <authorList>
            <consortium name="The Broad Institute Genomics Platform"/>
            <consortium name="The Broad Institute Genome Sequencing Center for Infectious Disease"/>
            <person name="Wu L."/>
            <person name="Ma J."/>
        </authorList>
    </citation>
    <scope>NUCLEOTIDE SEQUENCE [LARGE SCALE GENOMIC DNA]</scope>
    <source>
        <strain evidence="10">CCUG 57263</strain>
    </source>
</reference>
<keyword evidence="10" id="KW-1185">Reference proteome</keyword>
<dbReference type="SUPFAM" id="SSF161098">
    <property type="entry name" value="MetI-like"/>
    <property type="match status" value="1"/>
</dbReference>
<keyword evidence="2 7" id="KW-0813">Transport</keyword>
<name>A0ABW3DGW0_9BACL</name>
<dbReference type="Proteomes" id="UP001597120">
    <property type="component" value="Unassembled WGS sequence"/>
</dbReference>
<dbReference type="InterPro" id="IPR000515">
    <property type="entry name" value="MetI-like"/>
</dbReference>
<evidence type="ECO:0000256" key="6">
    <source>
        <dbReference type="ARBA" id="ARBA00023136"/>
    </source>
</evidence>
<evidence type="ECO:0000256" key="1">
    <source>
        <dbReference type="ARBA" id="ARBA00004651"/>
    </source>
</evidence>
<comment type="caution">
    <text evidence="9">The sequence shown here is derived from an EMBL/GenBank/DDBJ whole genome shotgun (WGS) entry which is preliminary data.</text>
</comment>
<dbReference type="EMBL" id="JBHTIU010000090">
    <property type="protein sequence ID" value="MFD0871836.1"/>
    <property type="molecule type" value="Genomic_DNA"/>
</dbReference>
<dbReference type="Gene3D" id="1.10.3720.10">
    <property type="entry name" value="MetI-like"/>
    <property type="match status" value="1"/>
</dbReference>
<feature type="transmembrane region" description="Helical" evidence="7">
    <location>
        <begin position="72"/>
        <end position="99"/>
    </location>
</feature>
<dbReference type="CDD" id="cd06261">
    <property type="entry name" value="TM_PBP2"/>
    <property type="match status" value="1"/>
</dbReference>
<feature type="transmembrane region" description="Helical" evidence="7">
    <location>
        <begin position="190"/>
        <end position="215"/>
    </location>
</feature>
<feature type="domain" description="ABC transmembrane type-1" evidence="8">
    <location>
        <begin position="69"/>
        <end position="258"/>
    </location>
</feature>
<evidence type="ECO:0000256" key="3">
    <source>
        <dbReference type="ARBA" id="ARBA00022475"/>
    </source>
</evidence>
<dbReference type="InterPro" id="IPR050366">
    <property type="entry name" value="BP-dependent_transpt_permease"/>
</dbReference>
<evidence type="ECO:0000259" key="8">
    <source>
        <dbReference type="PROSITE" id="PS50928"/>
    </source>
</evidence>
<evidence type="ECO:0000256" key="2">
    <source>
        <dbReference type="ARBA" id="ARBA00022448"/>
    </source>
</evidence>
<evidence type="ECO:0000256" key="5">
    <source>
        <dbReference type="ARBA" id="ARBA00022989"/>
    </source>
</evidence>
<organism evidence="9 10">
    <name type="scientific">Paenibacillus residui</name>
    <dbReference type="NCBI Taxonomy" id="629724"/>
    <lineage>
        <taxon>Bacteria</taxon>
        <taxon>Bacillati</taxon>
        <taxon>Bacillota</taxon>
        <taxon>Bacilli</taxon>
        <taxon>Bacillales</taxon>
        <taxon>Paenibacillaceae</taxon>
        <taxon>Paenibacillus</taxon>
    </lineage>
</organism>
<sequence length="275" mass="29248">MKKATNPSLWIGGSIVGALLLFMVVSLIYIPHDVNAMNSGARLLAPSYQHLLGTDHFGRDVFSRLMQASQTAFQIGGMSVIIAASGGLIIGAFAGYFGGWADELAMRVMDAMMAFPGIILALTLVAVFGPSLQNTILAIGIMGIPSFSRIVRSGFMQFKQLDFVKAARGVGAGHLRIMFLHILPNVVPPLIVAASMSFSGAILAEAGLSYLGLGVQPPDPSWGRMLNEAQGYIVRAPWYTLAPGVLITVTVLGFNLLGDGIRDWNDPRMAGQRGA</sequence>
<evidence type="ECO:0000313" key="10">
    <source>
        <dbReference type="Proteomes" id="UP001597120"/>
    </source>
</evidence>
<dbReference type="PANTHER" id="PTHR43386:SF1">
    <property type="entry name" value="D,D-DIPEPTIDE TRANSPORT SYSTEM PERMEASE PROTEIN DDPC-RELATED"/>
    <property type="match status" value="1"/>
</dbReference>
<proteinExistence type="inferred from homology"/>
<keyword evidence="5 7" id="KW-1133">Transmembrane helix</keyword>
<dbReference type="InterPro" id="IPR035906">
    <property type="entry name" value="MetI-like_sf"/>
</dbReference>
<gene>
    <name evidence="9" type="ORF">ACFQ03_22165</name>
</gene>
<feature type="transmembrane region" description="Helical" evidence="7">
    <location>
        <begin position="111"/>
        <end position="129"/>
    </location>
</feature>
<keyword evidence="3" id="KW-1003">Cell membrane</keyword>
<feature type="transmembrane region" description="Helical" evidence="7">
    <location>
        <begin position="9"/>
        <end position="30"/>
    </location>
</feature>
<accession>A0ABW3DGW0</accession>
<dbReference type="RefSeq" id="WP_379291031.1">
    <property type="nucleotide sequence ID" value="NZ_JBHTIU010000090.1"/>
</dbReference>
<dbReference type="PANTHER" id="PTHR43386">
    <property type="entry name" value="OLIGOPEPTIDE TRANSPORT SYSTEM PERMEASE PROTEIN APPC"/>
    <property type="match status" value="1"/>
</dbReference>